<evidence type="ECO:0000313" key="1">
    <source>
        <dbReference type="EMBL" id="SHI58360.1"/>
    </source>
</evidence>
<dbReference type="Proteomes" id="UP000184608">
    <property type="component" value="Unassembled WGS sequence"/>
</dbReference>
<evidence type="ECO:0000313" key="2">
    <source>
        <dbReference type="Proteomes" id="UP000184608"/>
    </source>
</evidence>
<keyword evidence="2" id="KW-1185">Reference proteome</keyword>
<gene>
    <name evidence="1" type="ORF">VA7868_03981</name>
</gene>
<organism evidence="1 2">
    <name type="scientific">Vibrio aerogenes CECT 7868</name>
    <dbReference type="NCBI Taxonomy" id="1216006"/>
    <lineage>
        <taxon>Bacteria</taxon>
        <taxon>Pseudomonadati</taxon>
        <taxon>Pseudomonadota</taxon>
        <taxon>Gammaproteobacteria</taxon>
        <taxon>Vibrionales</taxon>
        <taxon>Vibrionaceae</taxon>
        <taxon>Vibrio</taxon>
    </lineage>
</organism>
<proteinExistence type="predicted"/>
<accession>A0A1M6CBF0</accession>
<name>A0A1M6CBF0_9VIBR</name>
<dbReference type="EMBL" id="FQXZ01000045">
    <property type="protein sequence ID" value="SHI58360.1"/>
    <property type="molecule type" value="Genomic_DNA"/>
</dbReference>
<protein>
    <submittedName>
        <fullName evidence="1">Uncharacterized protein</fullName>
    </submittedName>
</protein>
<dbReference type="STRING" id="1216006.VA7868_03981"/>
<reference evidence="1 2" key="1">
    <citation type="submission" date="2016-11" db="EMBL/GenBank/DDBJ databases">
        <authorList>
            <person name="Jaros S."/>
            <person name="Januszkiewicz K."/>
            <person name="Wedrychowicz H."/>
        </authorList>
    </citation>
    <scope>NUCLEOTIDE SEQUENCE [LARGE SCALE GENOMIC DNA]</scope>
    <source>
        <strain evidence="1 2">CECT 7868</strain>
    </source>
</reference>
<dbReference type="AlphaFoldDB" id="A0A1M6CBF0"/>
<sequence length="143" mass="16137">MPLMLIAWHFLYPNDLNHTSSYHSKPFSDLDISGSANRSSHPFSLIKKGLNKGINALMPLSVCATRHIQMSSLFFRLMVPVCLSIYQCIGEGEKTLFTVFCLLMQKSPVLLTNASFSTSLFLKISYTYQECETRPCLSVNFTL</sequence>